<evidence type="ECO:0000256" key="1">
    <source>
        <dbReference type="ARBA" id="ARBA00004123"/>
    </source>
</evidence>
<feature type="region of interest" description="Disordered" evidence="10">
    <location>
        <begin position="285"/>
        <end position="304"/>
    </location>
</feature>
<protein>
    <submittedName>
        <fullName evidence="13">Squamosa-promoter binding protein-like protein</fullName>
    </submittedName>
</protein>
<sequence>MRGSTAASCCCCCDISGLIWSCWSPSLIPKNAAAAAADEFDAITSRFILAPNQTQGKTFPFRLTFGFFLGLAVFFFFLPLRSLSTSPHRSLSFPLSLSPLQGRGEEGDQEAPHHHHRLIITTSNIARPPGNNAMEIGSGGSGSGGGDDQLHGLKFGKKIYFEDATAPAGGSGSGSGAAGGSGSVSASSSSPSSSSKAAAGAAGAGKKGKAAVAAAASAPPRCQVEGCNVDLSGAKAYYCRHKVCAMHSKAPRVVVAGLEQRFCQQCSRFHQLPEFDQGKRSCRRRLAGHNERRRKPPPGPLASRYGRLAASFEEPGRFRSFLLDFSYPRVPSSVRDAWPAVRPGDQMPGNIQWQGNLDPHAHPSAVAGYGAHAYSSHGSSAAGPPVFPGPELPPGGCLAGVAADSSCALSLLSTQPWDTTHSASHNRAATMSSSAGFDGNPVSPSVMASNYMAPSPWTGSRGHEGGRHVPHQLPHEVRLDQVHPGSSHHGQFSGELELALQGNGSAPGPRIDHGSSSTFDQAGSSTNWSL</sequence>
<dbReference type="FunFam" id="4.10.1100.10:FF:000001">
    <property type="entry name" value="Squamosa promoter-binding-like protein 14"/>
    <property type="match status" value="1"/>
</dbReference>
<keyword evidence="6" id="KW-0238">DNA-binding</keyword>
<evidence type="ECO:0000259" key="12">
    <source>
        <dbReference type="PROSITE" id="PS51141"/>
    </source>
</evidence>
<evidence type="ECO:0000256" key="7">
    <source>
        <dbReference type="ARBA" id="ARBA00023163"/>
    </source>
</evidence>
<keyword evidence="11" id="KW-0472">Membrane</keyword>
<dbReference type="AlphaFoldDB" id="A0A3S6H666"/>
<dbReference type="PANTHER" id="PTHR31251">
    <property type="entry name" value="SQUAMOSA PROMOTER-BINDING-LIKE PROTEIN 4"/>
    <property type="match status" value="1"/>
</dbReference>
<keyword evidence="11" id="KW-1133">Transmembrane helix</keyword>
<dbReference type="PROSITE" id="PS51141">
    <property type="entry name" value="ZF_SBP"/>
    <property type="match status" value="1"/>
</dbReference>
<dbReference type="GO" id="GO:0005634">
    <property type="term" value="C:nucleus"/>
    <property type="evidence" value="ECO:0007669"/>
    <property type="project" value="UniProtKB-SubCell"/>
</dbReference>
<dbReference type="PANTHER" id="PTHR31251:SF226">
    <property type="entry name" value="SQUAMOSA PROMOTER-BINDING-LIKE PROTEIN 6"/>
    <property type="match status" value="1"/>
</dbReference>
<feature type="region of interest" description="Disordered" evidence="10">
    <location>
        <begin position="170"/>
        <end position="200"/>
    </location>
</feature>
<dbReference type="InterPro" id="IPR004333">
    <property type="entry name" value="SBP_dom"/>
</dbReference>
<dbReference type="EMBL" id="KY444717">
    <property type="protein sequence ID" value="AQQ11859.1"/>
    <property type="molecule type" value="mRNA"/>
</dbReference>
<dbReference type="InterPro" id="IPR036893">
    <property type="entry name" value="SBP_sf"/>
</dbReference>
<organism evidence="13">
    <name type="scientific">Phyllostachys edulis</name>
    <name type="common">Tortoise shell bamboo</name>
    <name type="synonym">Bambusa edulis</name>
    <dbReference type="NCBI Taxonomy" id="38705"/>
    <lineage>
        <taxon>Eukaryota</taxon>
        <taxon>Viridiplantae</taxon>
        <taxon>Streptophyta</taxon>
        <taxon>Embryophyta</taxon>
        <taxon>Tracheophyta</taxon>
        <taxon>Spermatophyta</taxon>
        <taxon>Magnoliopsida</taxon>
        <taxon>Liliopsida</taxon>
        <taxon>Poales</taxon>
        <taxon>Poaceae</taxon>
        <taxon>BOP clade</taxon>
        <taxon>Bambusoideae</taxon>
        <taxon>Arundinarodae</taxon>
        <taxon>Arundinarieae</taxon>
        <taxon>Arundinariinae</taxon>
        <taxon>Phyllostachys</taxon>
    </lineage>
</organism>
<dbReference type="SUPFAM" id="SSF103612">
    <property type="entry name" value="SBT domain"/>
    <property type="match status" value="1"/>
</dbReference>
<feature type="domain" description="SBP-type" evidence="12">
    <location>
        <begin position="219"/>
        <end position="296"/>
    </location>
</feature>
<keyword evidence="5" id="KW-0805">Transcription regulation</keyword>
<evidence type="ECO:0000256" key="5">
    <source>
        <dbReference type="ARBA" id="ARBA00023015"/>
    </source>
</evidence>
<evidence type="ECO:0000256" key="2">
    <source>
        <dbReference type="ARBA" id="ARBA00022723"/>
    </source>
</evidence>
<name>A0A3S6H666_PHYED</name>
<feature type="compositionally biased region" description="Gly residues" evidence="10">
    <location>
        <begin position="137"/>
        <end position="147"/>
    </location>
</feature>
<feature type="transmembrane region" description="Helical" evidence="11">
    <location>
        <begin position="59"/>
        <end position="80"/>
    </location>
</feature>
<feature type="compositionally biased region" description="Polar residues" evidence="10">
    <location>
        <begin position="514"/>
        <end position="530"/>
    </location>
</feature>
<evidence type="ECO:0000256" key="8">
    <source>
        <dbReference type="ARBA" id="ARBA00023242"/>
    </source>
</evidence>
<comment type="subcellular location">
    <subcellularLocation>
        <location evidence="1">Nucleus</location>
    </subcellularLocation>
</comment>
<keyword evidence="2" id="KW-0479">Metal-binding</keyword>
<evidence type="ECO:0000313" key="13">
    <source>
        <dbReference type="EMBL" id="AQQ11859.1"/>
    </source>
</evidence>
<accession>A0A3S6H666</accession>
<feature type="region of interest" description="Disordered" evidence="10">
    <location>
        <begin position="123"/>
        <end position="148"/>
    </location>
</feature>
<proteinExistence type="evidence at transcript level"/>
<feature type="compositionally biased region" description="Gly residues" evidence="10">
    <location>
        <begin position="170"/>
        <end position="182"/>
    </location>
</feature>
<dbReference type="Pfam" id="PF03110">
    <property type="entry name" value="SBP"/>
    <property type="match status" value="1"/>
</dbReference>
<dbReference type="GO" id="GO:0003677">
    <property type="term" value="F:DNA binding"/>
    <property type="evidence" value="ECO:0007669"/>
    <property type="project" value="UniProtKB-KW"/>
</dbReference>
<evidence type="ECO:0000256" key="9">
    <source>
        <dbReference type="PROSITE-ProRule" id="PRU00470"/>
    </source>
</evidence>
<keyword evidence="8" id="KW-0539">Nucleus</keyword>
<dbReference type="GO" id="GO:0008270">
    <property type="term" value="F:zinc ion binding"/>
    <property type="evidence" value="ECO:0007669"/>
    <property type="project" value="UniProtKB-KW"/>
</dbReference>
<dbReference type="InterPro" id="IPR044817">
    <property type="entry name" value="SBP-like"/>
</dbReference>
<keyword evidence="4" id="KW-0862">Zinc</keyword>
<dbReference type="Gene3D" id="4.10.1100.10">
    <property type="entry name" value="Transcription factor, SBP-box domain"/>
    <property type="match status" value="1"/>
</dbReference>
<reference evidence="13" key="1">
    <citation type="submission" date="2017-01" db="EMBL/GenBank/DDBJ databases">
        <title>Transcriptomes of bamboos.</title>
        <authorList>
            <person name="Lin C.-S."/>
            <person name="Yue J.-J."/>
            <person name="Hsiao H.-W."/>
            <person name="Yang L.-H."/>
            <person name="Gu X.-P."/>
            <person name="Shih M.-C."/>
        </authorList>
    </citation>
    <scope>NUCLEOTIDE SEQUENCE</scope>
    <source>
        <strain evidence="13">PhSPL14</strain>
    </source>
</reference>
<evidence type="ECO:0000256" key="10">
    <source>
        <dbReference type="SAM" id="MobiDB-lite"/>
    </source>
</evidence>
<keyword evidence="7" id="KW-0804">Transcription</keyword>
<feature type="region of interest" description="Disordered" evidence="10">
    <location>
        <begin position="500"/>
        <end position="530"/>
    </location>
</feature>
<evidence type="ECO:0000256" key="6">
    <source>
        <dbReference type="ARBA" id="ARBA00023125"/>
    </source>
</evidence>
<evidence type="ECO:0000256" key="3">
    <source>
        <dbReference type="ARBA" id="ARBA00022771"/>
    </source>
</evidence>
<keyword evidence="3 9" id="KW-0863">Zinc-finger</keyword>
<evidence type="ECO:0000256" key="11">
    <source>
        <dbReference type="SAM" id="Phobius"/>
    </source>
</evidence>
<keyword evidence="11" id="KW-0812">Transmembrane</keyword>
<feature type="compositionally biased region" description="Low complexity" evidence="10">
    <location>
        <begin position="183"/>
        <end position="200"/>
    </location>
</feature>
<evidence type="ECO:0000256" key="4">
    <source>
        <dbReference type="ARBA" id="ARBA00022833"/>
    </source>
</evidence>
<feature type="compositionally biased region" description="Basic residues" evidence="10">
    <location>
        <begin position="285"/>
        <end position="296"/>
    </location>
</feature>